<accession>A0A7G6E776</accession>
<name>A0A7G6E776_THEFR</name>
<feature type="transmembrane region" description="Helical" evidence="1">
    <location>
        <begin position="87"/>
        <end position="108"/>
    </location>
</feature>
<dbReference type="OrthoDB" id="1809785at2"/>
<keyword evidence="1" id="KW-1133">Transmembrane helix</keyword>
<keyword evidence="3" id="KW-1185">Reference proteome</keyword>
<sequence length="114" mass="13057">MILEHSQEWVYLTNVYNQKEAAIVCNFLLQNGITAKKLFPGEGDMPEEEGRPKAGVNLYVSKENLPEARELLQIKEQKVSTLDKSSLFFWIVAIPGLILFLWLAFTLITRVMTK</sequence>
<evidence type="ECO:0000256" key="1">
    <source>
        <dbReference type="SAM" id="Phobius"/>
    </source>
</evidence>
<keyword evidence="1" id="KW-0472">Membrane</keyword>
<keyword evidence="1" id="KW-0812">Transmembrane</keyword>
<evidence type="ECO:0000313" key="2">
    <source>
        <dbReference type="EMBL" id="QNB47930.1"/>
    </source>
</evidence>
<evidence type="ECO:0000313" key="3">
    <source>
        <dbReference type="Proteomes" id="UP000515847"/>
    </source>
</evidence>
<dbReference type="EMBL" id="CP045798">
    <property type="protein sequence ID" value="QNB47930.1"/>
    <property type="molecule type" value="Genomic_DNA"/>
</dbReference>
<dbReference type="RefSeq" id="WP_051966135.1">
    <property type="nucleotide sequence ID" value="NZ_CP045798.1"/>
</dbReference>
<reference evidence="2 3" key="1">
    <citation type="journal article" date="2019" name="Front. Microbiol.">
        <title>Thermoanaerosceptrum fracticalcis gen. nov. sp. nov., a Novel Fumarate-Fermenting Microorganism From a Deep Fractured Carbonate Aquifer of the US Great Basin.</title>
        <authorList>
            <person name="Hamilton-Brehm S.D."/>
            <person name="Stewart L.E."/>
            <person name="Zavarin M."/>
            <person name="Caldwell M."/>
            <person name="Lawson P.A."/>
            <person name="Onstott T.C."/>
            <person name="Grzymski J."/>
            <person name="Neveux I."/>
            <person name="Lollar B.S."/>
            <person name="Russell C.E."/>
            <person name="Moser D.P."/>
        </authorList>
    </citation>
    <scope>NUCLEOTIDE SEQUENCE [LARGE SCALE GENOMIC DNA]</scope>
    <source>
        <strain evidence="2 3">DRI-13</strain>
    </source>
</reference>
<protein>
    <recommendedName>
        <fullName evidence="4">DUF2007 domain-containing protein</fullName>
    </recommendedName>
</protein>
<dbReference type="KEGG" id="tfr:BR63_17700"/>
<dbReference type="AlphaFoldDB" id="A0A7G6E776"/>
<dbReference type="Proteomes" id="UP000515847">
    <property type="component" value="Chromosome"/>
</dbReference>
<gene>
    <name evidence="2" type="ORF">BR63_17700</name>
</gene>
<proteinExistence type="predicted"/>
<organism evidence="2 3">
    <name type="scientific">Thermanaerosceptrum fracticalcis</name>
    <dbReference type="NCBI Taxonomy" id="1712410"/>
    <lineage>
        <taxon>Bacteria</taxon>
        <taxon>Bacillati</taxon>
        <taxon>Bacillota</taxon>
        <taxon>Clostridia</taxon>
        <taxon>Eubacteriales</taxon>
        <taxon>Peptococcaceae</taxon>
        <taxon>Thermanaerosceptrum</taxon>
    </lineage>
</organism>
<evidence type="ECO:0008006" key="4">
    <source>
        <dbReference type="Google" id="ProtNLM"/>
    </source>
</evidence>